<accession>A0A8A1LXJ1</accession>
<dbReference type="AlphaFoldDB" id="A0A8A1LXJ1"/>
<dbReference type="EMBL" id="CP069107">
    <property type="protein sequence ID" value="QSS57935.1"/>
    <property type="molecule type" value="Genomic_DNA"/>
</dbReference>
<name>A0A8A1LXJ1_AJEC8</name>
<proteinExistence type="predicted"/>
<dbReference type="VEuPathDB" id="FungiDB:I7I53_12273"/>
<protein>
    <submittedName>
        <fullName evidence="2">Uncharacterized protein</fullName>
    </submittedName>
</protein>
<sequence>MEEAGESMRIPHSNIPAGCFDGGQSRHIKESASQLKEPPPCAPPPCVSKRYVHSLRAGKLVLSDKEQTR</sequence>
<dbReference type="Proteomes" id="UP000663419">
    <property type="component" value="Chromosome 6"/>
</dbReference>
<gene>
    <name evidence="2" type="ORF">I7I53_12273</name>
</gene>
<feature type="region of interest" description="Disordered" evidence="1">
    <location>
        <begin position="1"/>
        <end position="43"/>
    </location>
</feature>
<evidence type="ECO:0000313" key="3">
    <source>
        <dbReference type="Proteomes" id="UP000663419"/>
    </source>
</evidence>
<reference evidence="2" key="1">
    <citation type="submission" date="2021-01" db="EMBL/GenBank/DDBJ databases">
        <title>Chromosome-level genome assembly of a human fungal pathogen reveals clustering of transcriptionally co-regulated genes.</title>
        <authorList>
            <person name="Voorhies M."/>
            <person name="Cohen S."/>
            <person name="Shea T.P."/>
            <person name="Petrus S."/>
            <person name="Munoz J.F."/>
            <person name="Poplawski S."/>
            <person name="Goldman W.E."/>
            <person name="Michael T."/>
            <person name="Cuomo C.A."/>
            <person name="Sil A."/>
            <person name="Beyhan S."/>
        </authorList>
    </citation>
    <scope>NUCLEOTIDE SEQUENCE</scope>
    <source>
        <strain evidence="2">H88</strain>
    </source>
</reference>
<evidence type="ECO:0000313" key="2">
    <source>
        <dbReference type="EMBL" id="QSS57935.1"/>
    </source>
</evidence>
<organism evidence="2 3">
    <name type="scientific">Ajellomyces capsulatus (strain H88)</name>
    <name type="common">Darling's disease fungus</name>
    <name type="synonym">Histoplasma capsulatum</name>
    <dbReference type="NCBI Taxonomy" id="544711"/>
    <lineage>
        <taxon>Eukaryota</taxon>
        <taxon>Fungi</taxon>
        <taxon>Dikarya</taxon>
        <taxon>Ascomycota</taxon>
        <taxon>Pezizomycotina</taxon>
        <taxon>Eurotiomycetes</taxon>
        <taxon>Eurotiomycetidae</taxon>
        <taxon>Onygenales</taxon>
        <taxon>Ajellomycetaceae</taxon>
        <taxon>Histoplasma</taxon>
    </lineage>
</organism>
<evidence type="ECO:0000256" key="1">
    <source>
        <dbReference type="SAM" id="MobiDB-lite"/>
    </source>
</evidence>